<organism evidence="1 2">
    <name type="scientific">Trapa natans</name>
    <name type="common">Water chestnut</name>
    <dbReference type="NCBI Taxonomy" id="22666"/>
    <lineage>
        <taxon>Eukaryota</taxon>
        <taxon>Viridiplantae</taxon>
        <taxon>Streptophyta</taxon>
        <taxon>Embryophyta</taxon>
        <taxon>Tracheophyta</taxon>
        <taxon>Spermatophyta</taxon>
        <taxon>Magnoliopsida</taxon>
        <taxon>eudicotyledons</taxon>
        <taxon>Gunneridae</taxon>
        <taxon>Pentapetalae</taxon>
        <taxon>rosids</taxon>
        <taxon>malvids</taxon>
        <taxon>Myrtales</taxon>
        <taxon>Lythraceae</taxon>
        <taxon>Trapa</taxon>
    </lineage>
</organism>
<dbReference type="AlphaFoldDB" id="A0AAN7MFA9"/>
<dbReference type="EMBL" id="JAXQNO010000001">
    <property type="protein sequence ID" value="KAK4804327.1"/>
    <property type="molecule type" value="Genomic_DNA"/>
</dbReference>
<evidence type="ECO:0000313" key="2">
    <source>
        <dbReference type="Proteomes" id="UP001346149"/>
    </source>
</evidence>
<keyword evidence="2" id="KW-1185">Reference proteome</keyword>
<gene>
    <name evidence="1" type="ORF">SAY86_004144</name>
</gene>
<sequence length="384" mass="43419">MDCRLSIHWVGTPRFMPSSALKSDLLWGSSCTRSVSCIRFDPDQHQPLVVAAAGPSPCESSSLNSPLVPRSPVGKYLSRVFQNQRQLLHVAVFDELKLLADERDSAVARMILSEDSDEAALHRRIAELKEHSCRINVEDVMYILILCKFSQIKVPLVPKLSSCIYNGRLEIFPVKDWELESIHSPDSLEMVRSHVNKLTGLSSNSSVSDLWATTHVRKRHLSNIYVASILYGYFLKSVSTRHQLEQIFSLSSDEARNTRSSHHRPSKNWPYGWNNLVFRHKGDKGHPLKDKTSWNLSSYLMGFDSDMVDKCGQVQSLGAKELIERQTVALFGETRAAISMSDETDLIITSFSSMKRLFLEAVAFGSFLSEVEHRVDSVYPIRDC</sequence>
<dbReference type="InterPro" id="IPR008479">
    <property type="entry name" value="DUF760"/>
</dbReference>
<dbReference type="InterPro" id="IPR038925">
    <property type="entry name" value="At3g17800-like"/>
</dbReference>
<proteinExistence type="predicted"/>
<protein>
    <submittedName>
        <fullName evidence="1">Uncharacterized protein</fullName>
    </submittedName>
</protein>
<reference evidence="1 2" key="1">
    <citation type="journal article" date="2023" name="Hortic Res">
        <title>Pangenome of water caltrop reveals structural variations and asymmetric subgenome divergence after allopolyploidization.</title>
        <authorList>
            <person name="Zhang X."/>
            <person name="Chen Y."/>
            <person name="Wang L."/>
            <person name="Yuan Y."/>
            <person name="Fang M."/>
            <person name="Shi L."/>
            <person name="Lu R."/>
            <person name="Comes H.P."/>
            <person name="Ma Y."/>
            <person name="Chen Y."/>
            <person name="Huang G."/>
            <person name="Zhou Y."/>
            <person name="Zheng Z."/>
            <person name="Qiu Y."/>
        </authorList>
    </citation>
    <scope>NUCLEOTIDE SEQUENCE [LARGE SCALE GENOMIC DNA]</scope>
    <source>
        <strain evidence="1">F231</strain>
    </source>
</reference>
<dbReference type="PANTHER" id="PTHR31808">
    <property type="entry name" value="EXPRESSED PROTEIN"/>
    <property type="match status" value="1"/>
</dbReference>
<accession>A0AAN7MFA9</accession>
<name>A0AAN7MFA9_TRANT</name>
<dbReference type="Proteomes" id="UP001346149">
    <property type="component" value="Unassembled WGS sequence"/>
</dbReference>
<comment type="caution">
    <text evidence="1">The sequence shown here is derived from an EMBL/GenBank/DDBJ whole genome shotgun (WGS) entry which is preliminary data.</text>
</comment>
<dbReference type="Pfam" id="PF05542">
    <property type="entry name" value="DUF760"/>
    <property type="match status" value="1"/>
</dbReference>
<dbReference type="PANTHER" id="PTHR31808:SF9">
    <property type="entry name" value="F21O3.2 PROTEIN"/>
    <property type="match status" value="1"/>
</dbReference>
<evidence type="ECO:0000313" key="1">
    <source>
        <dbReference type="EMBL" id="KAK4804327.1"/>
    </source>
</evidence>